<sequence length="178" mass="20191">MMNKVWLIFLAVFLLLLSSCASEPVSNEQEHPTQTEPIDQIESPSPSLSPWSEEEITVLSKMVWGEARGIPSDTEKAACVWCVLNRVDYGYGNIVMVVTAPYQFAGYDIDNPIDDEIKALCEDVLTRWYAEKAGETDVGRVLPSDYMWFTGDGEHNYFRNAYEGGKTWDWSLQSPYKS</sequence>
<proteinExistence type="predicted"/>
<dbReference type="EMBL" id="BK015018">
    <property type="protein sequence ID" value="DAD87279.1"/>
    <property type="molecule type" value="Genomic_DNA"/>
</dbReference>
<dbReference type="Gene3D" id="1.10.10.2520">
    <property type="entry name" value="Cell wall hydrolase SleB, domain 1"/>
    <property type="match status" value="1"/>
</dbReference>
<protein>
    <submittedName>
        <fullName evidence="2">Spore cortex-lytic enzyme, lytic transglycosylase</fullName>
    </submittedName>
</protein>
<reference evidence="2" key="1">
    <citation type="journal article" date="2021" name="Proc. Natl. Acad. Sci. U.S.A.">
        <title>A Catalog of Tens of Thousands of Viruses from Human Metagenomes Reveals Hidden Associations with Chronic Diseases.</title>
        <authorList>
            <person name="Tisza M.J."/>
            <person name="Buck C.B."/>
        </authorList>
    </citation>
    <scope>NUCLEOTIDE SEQUENCE</scope>
    <source>
        <strain evidence="2">CtKXi8</strain>
    </source>
</reference>
<evidence type="ECO:0000313" key="2">
    <source>
        <dbReference type="EMBL" id="DAD87279.1"/>
    </source>
</evidence>
<dbReference type="InterPro" id="IPR042047">
    <property type="entry name" value="SleB_dom1"/>
</dbReference>
<name>A0A8S5MYT0_9CAUD</name>
<accession>A0A8S5MYT0</accession>
<dbReference type="PROSITE" id="PS51257">
    <property type="entry name" value="PROKAR_LIPOPROTEIN"/>
    <property type="match status" value="1"/>
</dbReference>
<organism evidence="2">
    <name type="scientific">Siphoviridae sp. ctKXi8</name>
    <dbReference type="NCBI Taxonomy" id="2826244"/>
    <lineage>
        <taxon>Viruses</taxon>
        <taxon>Duplodnaviria</taxon>
        <taxon>Heunggongvirae</taxon>
        <taxon>Uroviricota</taxon>
        <taxon>Caudoviricetes</taxon>
    </lineage>
</organism>
<feature type="region of interest" description="Disordered" evidence="1">
    <location>
        <begin position="26"/>
        <end position="50"/>
    </location>
</feature>
<evidence type="ECO:0000256" key="1">
    <source>
        <dbReference type="SAM" id="MobiDB-lite"/>
    </source>
</evidence>